<evidence type="ECO:0000313" key="3">
    <source>
        <dbReference type="EMBL" id="KZV96635.1"/>
    </source>
</evidence>
<keyword evidence="4" id="KW-1185">Reference proteome</keyword>
<feature type="region of interest" description="Disordered" evidence="1">
    <location>
        <begin position="191"/>
        <end position="216"/>
    </location>
</feature>
<sequence length="298" mass="32732">MAQRQQLCLSCSSSPTPKGDIKPFVTSCCSRPICAACLERSPRLREYSPCLACLAGVSAVSRAASGTVYSTPRTEQRKREESMFVLGDSDEEESDNNTPPAYDAADSAGAPSGDATLNAAAPSENITRSAHSSTPSGPPLYYVRRGDTLQGIAFKFGVDGRELCTLNNLPSSTMSTTPHLLHTRRTLTLPPHARNLDSLPPPPSAEEQARQQRERAEKRFQFVTKEVDWRIARTYVALAEDDDDETDLNLGYEDKKALVRQRHQPLEGKAVDQYLDDEEWERSTGSTAASIPRFPVKA</sequence>
<proteinExistence type="predicted"/>
<evidence type="ECO:0000256" key="1">
    <source>
        <dbReference type="SAM" id="MobiDB-lite"/>
    </source>
</evidence>
<dbReference type="OrthoDB" id="2107166at2759"/>
<name>A0A165KP17_EXIGL</name>
<dbReference type="InterPro" id="IPR018392">
    <property type="entry name" value="LysM"/>
</dbReference>
<organism evidence="3 4">
    <name type="scientific">Exidia glandulosa HHB12029</name>
    <dbReference type="NCBI Taxonomy" id="1314781"/>
    <lineage>
        <taxon>Eukaryota</taxon>
        <taxon>Fungi</taxon>
        <taxon>Dikarya</taxon>
        <taxon>Basidiomycota</taxon>
        <taxon>Agaricomycotina</taxon>
        <taxon>Agaricomycetes</taxon>
        <taxon>Auriculariales</taxon>
        <taxon>Exidiaceae</taxon>
        <taxon>Exidia</taxon>
    </lineage>
</organism>
<feature type="compositionally biased region" description="Low complexity" evidence="1">
    <location>
        <begin position="99"/>
        <end position="115"/>
    </location>
</feature>
<dbReference type="InterPro" id="IPR036779">
    <property type="entry name" value="LysM_dom_sf"/>
</dbReference>
<dbReference type="Proteomes" id="UP000077266">
    <property type="component" value="Unassembled WGS sequence"/>
</dbReference>
<dbReference type="SUPFAM" id="SSF54106">
    <property type="entry name" value="LysM domain"/>
    <property type="match status" value="1"/>
</dbReference>
<feature type="region of interest" description="Disordered" evidence="1">
    <location>
        <begin position="87"/>
        <end position="118"/>
    </location>
</feature>
<dbReference type="Pfam" id="PF01476">
    <property type="entry name" value="LysM"/>
    <property type="match status" value="1"/>
</dbReference>
<feature type="domain" description="LysM" evidence="2">
    <location>
        <begin position="139"/>
        <end position="189"/>
    </location>
</feature>
<feature type="region of interest" description="Disordered" evidence="1">
    <location>
        <begin position="264"/>
        <end position="298"/>
    </location>
</feature>
<dbReference type="CDD" id="cd00118">
    <property type="entry name" value="LysM"/>
    <property type="match status" value="1"/>
</dbReference>
<dbReference type="PROSITE" id="PS51782">
    <property type="entry name" value="LYSM"/>
    <property type="match status" value="1"/>
</dbReference>
<dbReference type="InParanoid" id="A0A165KP17"/>
<reference evidence="3 4" key="1">
    <citation type="journal article" date="2016" name="Mol. Biol. Evol.">
        <title>Comparative Genomics of Early-Diverging Mushroom-Forming Fungi Provides Insights into the Origins of Lignocellulose Decay Capabilities.</title>
        <authorList>
            <person name="Nagy L.G."/>
            <person name="Riley R."/>
            <person name="Tritt A."/>
            <person name="Adam C."/>
            <person name="Daum C."/>
            <person name="Floudas D."/>
            <person name="Sun H."/>
            <person name="Yadav J.S."/>
            <person name="Pangilinan J."/>
            <person name="Larsson K.H."/>
            <person name="Matsuura K."/>
            <person name="Barry K."/>
            <person name="Labutti K."/>
            <person name="Kuo R."/>
            <person name="Ohm R.A."/>
            <person name="Bhattacharya S.S."/>
            <person name="Shirouzu T."/>
            <person name="Yoshinaga Y."/>
            <person name="Martin F.M."/>
            <person name="Grigoriev I.V."/>
            <person name="Hibbett D.S."/>
        </authorList>
    </citation>
    <scope>NUCLEOTIDE SEQUENCE [LARGE SCALE GENOMIC DNA]</scope>
    <source>
        <strain evidence="3 4">HHB12029</strain>
    </source>
</reference>
<gene>
    <name evidence="3" type="ORF">EXIGLDRAFT_608940</name>
</gene>
<protein>
    <recommendedName>
        <fullName evidence="2">LysM domain-containing protein</fullName>
    </recommendedName>
</protein>
<accession>A0A165KP17</accession>
<evidence type="ECO:0000259" key="2">
    <source>
        <dbReference type="PROSITE" id="PS51782"/>
    </source>
</evidence>
<evidence type="ECO:0000313" key="4">
    <source>
        <dbReference type="Proteomes" id="UP000077266"/>
    </source>
</evidence>
<dbReference type="EMBL" id="KV425940">
    <property type="protein sequence ID" value="KZV96635.1"/>
    <property type="molecule type" value="Genomic_DNA"/>
</dbReference>
<dbReference type="AlphaFoldDB" id="A0A165KP17"/>
<feature type="compositionally biased region" description="Basic and acidic residues" evidence="1">
    <location>
        <begin position="207"/>
        <end position="216"/>
    </location>
</feature>
<dbReference type="Gene3D" id="3.10.350.10">
    <property type="entry name" value="LysM domain"/>
    <property type="match status" value="1"/>
</dbReference>